<dbReference type="InterPro" id="IPR045087">
    <property type="entry name" value="Cu-oxidase_fam"/>
</dbReference>
<keyword evidence="1" id="KW-0479">Metal-binding</keyword>
<evidence type="ECO:0000256" key="2">
    <source>
        <dbReference type="ARBA" id="ARBA00023002"/>
    </source>
</evidence>
<dbReference type="Pfam" id="PF07732">
    <property type="entry name" value="Cu-oxidase_3"/>
    <property type="match status" value="1"/>
</dbReference>
<name>A0ABW6WC85_9ACTN</name>
<keyword evidence="2" id="KW-0560">Oxidoreductase</keyword>
<reference evidence="6 7" key="1">
    <citation type="submission" date="2024-10" db="EMBL/GenBank/DDBJ databases">
        <title>The Natural Products Discovery Center: Release of the First 8490 Sequenced Strains for Exploring Actinobacteria Biosynthetic Diversity.</title>
        <authorList>
            <person name="Kalkreuter E."/>
            <person name="Kautsar S.A."/>
            <person name="Yang D."/>
            <person name="Bader C.D."/>
            <person name="Teijaro C.N."/>
            <person name="Fluegel L."/>
            <person name="Davis C.M."/>
            <person name="Simpson J.R."/>
            <person name="Lauterbach L."/>
            <person name="Steele A.D."/>
            <person name="Gui C."/>
            <person name="Meng S."/>
            <person name="Li G."/>
            <person name="Viehrig K."/>
            <person name="Ye F."/>
            <person name="Su P."/>
            <person name="Kiefer A.F."/>
            <person name="Nichols A."/>
            <person name="Cepeda A.J."/>
            <person name="Yan W."/>
            <person name="Fan B."/>
            <person name="Jiang Y."/>
            <person name="Adhikari A."/>
            <person name="Zheng C.-J."/>
            <person name="Schuster L."/>
            <person name="Cowan T.M."/>
            <person name="Smanski M.J."/>
            <person name="Chevrette M.G."/>
            <person name="De Carvalho L.P.S."/>
            <person name="Shen B."/>
        </authorList>
    </citation>
    <scope>NUCLEOTIDE SEQUENCE [LARGE SCALE GENOMIC DNA]</scope>
    <source>
        <strain evidence="6 7">NPDC000087</strain>
    </source>
</reference>
<dbReference type="InterPro" id="IPR008972">
    <property type="entry name" value="Cupredoxin"/>
</dbReference>
<evidence type="ECO:0000256" key="1">
    <source>
        <dbReference type="ARBA" id="ARBA00022723"/>
    </source>
</evidence>
<evidence type="ECO:0000313" key="7">
    <source>
        <dbReference type="Proteomes" id="UP001602245"/>
    </source>
</evidence>
<dbReference type="SUPFAM" id="SSF49503">
    <property type="entry name" value="Cupredoxins"/>
    <property type="match status" value="2"/>
</dbReference>
<accession>A0ABW6WC85</accession>
<dbReference type="RefSeq" id="WP_020514596.1">
    <property type="nucleotide sequence ID" value="NZ_JBIAZU010000003.1"/>
</dbReference>
<dbReference type="PANTHER" id="PTHR11709">
    <property type="entry name" value="MULTI-COPPER OXIDASE"/>
    <property type="match status" value="1"/>
</dbReference>
<dbReference type="InterPro" id="IPR006311">
    <property type="entry name" value="TAT_signal"/>
</dbReference>
<dbReference type="Proteomes" id="UP001602245">
    <property type="component" value="Unassembled WGS sequence"/>
</dbReference>
<evidence type="ECO:0000259" key="4">
    <source>
        <dbReference type="Pfam" id="PF00394"/>
    </source>
</evidence>
<dbReference type="Pfam" id="PF00394">
    <property type="entry name" value="Cu-oxidase"/>
    <property type="match status" value="1"/>
</dbReference>
<keyword evidence="7" id="KW-1185">Reference proteome</keyword>
<comment type="caution">
    <text evidence="6">The sequence shown here is derived from an EMBL/GenBank/DDBJ whole genome shotgun (WGS) entry which is preliminary data.</text>
</comment>
<feature type="domain" description="Plastocyanin-like" evidence="5">
    <location>
        <begin position="81"/>
        <end position="180"/>
    </location>
</feature>
<evidence type="ECO:0000259" key="5">
    <source>
        <dbReference type="Pfam" id="PF07732"/>
    </source>
</evidence>
<dbReference type="InterPro" id="IPR001117">
    <property type="entry name" value="Cu-oxidase_2nd"/>
</dbReference>
<evidence type="ECO:0000256" key="3">
    <source>
        <dbReference type="ARBA" id="ARBA00023008"/>
    </source>
</evidence>
<gene>
    <name evidence="6" type="ORF">ACFY35_15880</name>
</gene>
<dbReference type="PANTHER" id="PTHR11709:SF394">
    <property type="entry name" value="FI03373P-RELATED"/>
    <property type="match status" value="1"/>
</dbReference>
<proteinExistence type="predicted"/>
<protein>
    <submittedName>
        <fullName evidence="6">Multicopper oxidase domain-containing protein</fullName>
    </submittedName>
</protein>
<evidence type="ECO:0000313" key="6">
    <source>
        <dbReference type="EMBL" id="MFF5290922.1"/>
    </source>
</evidence>
<dbReference type="InterPro" id="IPR011707">
    <property type="entry name" value="Cu-oxidase-like_N"/>
</dbReference>
<dbReference type="EMBL" id="JBIAZU010000003">
    <property type="protein sequence ID" value="MFF5290922.1"/>
    <property type="molecule type" value="Genomic_DNA"/>
</dbReference>
<dbReference type="Gene3D" id="2.60.40.420">
    <property type="entry name" value="Cupredoxins - blue copper proteins"/>
    <property type="match status" value="1"/>
</dbReference>
<sequence>MSTRRDFLYGVAGTLAAGVLVGDARSAGAATTGISLVATDGYISVPGREGNPLYIFGFVPVSPALTVAQLVSTYKGHAKHTAPTLDVKQDDDIKITLTNLGLVQRPDLTDSHTVHWHGFDLPTPLNDGVPEVSVAVPIGKQFTYFYRPHREGTYMYHCHFEDVEHVQMGMTGIVFVRPRQDGTSIGGFTRFAYNDGDGSTGYHRHFAILLNELWRNFHDGDRDIQESIATDYDPQWFTLNGRTYPQSVLPNDDPALPSSQRVGTPNPNYGDTVDYSQPNSALIQVNPGDRVLLRLANLGYEQHSMQLPGIPLHVIGADASLLRAAAFWTNTLYLGPGEARDVLFDAPAYDPARPSGSDSWGAYNVYFFKNRDWRKLQNFASPAPGPGGMMTEVRVYAPARPLPAQTVVSQTYV</sequence>
<feature type="domain" description="Plastocyanin-like" evidence="4">
    <location>
        <begin position="237"/>
        <end position="348"/>
    </location>
</feature>
<keyword evidence="3" id="KW-0186">Copper</keyword>
<dbReference type="PROSITE" id="PS51318">
    <property type="entry name" value="TAT"/>
    <property type="match status" value="1"/>
</dbReference>
<organism evidence="6 7">
    <name type="scientific">Paractinoplanes globisporus</name>
    <dbReference type="NCBI Taxonomy" id="113565"/>
    <lineage>
        <taxon>Bacteria</taxon>
        <taxon>Bacillati</taxon>
        <taxon>Actinomycetota</taxon>
        <taxon>Actinomycetes</taxon>
        <taxon>Micromonosporales</taxon>
        <taxon>Micromonosporaceae</taxon>
        <taxon>Paractinoplanes</taxon>
    </lineage>
</organism>